<protein>
    <recommendedName>
        <fullName evidence="2">MurNAc-LAA domain-containing protein</fullName>
    </recommendedName>
</protein>
<dbReference type="SUPFAM" id="SSF53187">
    <property type="entry name" value="Zn-dependent exopeptidases"/>
    <property type="match status" value="1"/>
</dbReference>
<dbReference type="Proteomes" id="UP000430345">
    <property type="component" value="Unassembled WGS sequence"/>
</dbReference>
<dbReference type="InterPro" id="IPR013783">
    <property type="entry name" value="Ig-like_fold"/>
</dbReference>
<proteinExistence type="predicted"/>
<reference evidence="3 4" key="1">
    <citation type="submission" date="2019-10" db="EMBL/GenBank/DDBJ databases">
        <title>The Genome Sequence of Clostridium tarantellae Isolated from Fish Brain.</title>
        <authorList>
            <person name="Bano L."/>
            <person name="Kiel M."/>
            <person name="Sales G."/>
            <person name="Doxey A.C."/>
            <person name="Mansfield M.J."/>
            <person name="Schiavone M."/>
            <person name="Rossetto O."/>
            <person name="Pirazzini M."/>
            <person name="Dobrindt U."/>
            <person name="Montecucco C."/>
        </authorList>
    </citation>
    <scope>NUCLEOTIDE SEQUENCE [LARGE SCALE GENOMIC DNA]</scope>
    <source>
        <strain evidence="3 4">DSM 3997</strain>
    </source>
</reference>
<dbReference type="GO" id="GO:0009253">
    <property type="term" value="P:peptidoglycan catabolic process"/>
    <property type="evidence" value="ECO:0007669"/>
    <property type="project" value="InterPro"/>
</dbReference>
<dbReference type="AlphaFoldDB" id="A0A6I1MUT2"/>
<dbReference type="OrthoDB" id="9763643at2"/>
<evidence type="ECO:0000259" key="2">
    <source>
        <dbReference type="SMART" id="SM00646"/>
    </source>
</evidence>
<dbReference type="Pfam" id="PF01520">
    <property type="entry name" value="Amidase_3"/>
    <property type="match status" value="1"/>
</dbReference>
<evidence type="ECO:0000313" key="3">
    <source>
        <dbReference type="EMBL" id="MPQ43969.1"/>
    </source>
</evidence>
<accession>A0A6I1MUT2</accession>
<dbReference type="RefSeq" id="WP_152890025.1">
    <property type="nucleotide sequence ID" value="NZ_WHJC01000130.1"/>
</dbReference>
<gene>
    <name evidence="3" type="ORF">GBZ86_09375</name>
</gene>
<dbReference type="InterPro" id="IPR002508">
    <property type="entry name" value="MurNAc-LAA_cat"/>
</dbReference>
<dbReference type="PANTHER" id="PTHR30404">
    <property type="entry name" value="N-ACETYLMURAMOYL-L-ALANINE AMIDASE"/>
    <property type="match status" value="1"/>
</dbReference>
<dbReference type="Gene3D" id="3.40.630.40">
    <property type="entry name" value="Zn-dependent exopeptidases"/>
    <property type="match status" value="1"/>
</dbReference>
<dbReference type="SMART" id="SM00646">
    <property type="entry name" value="Ami_3"/>
    <property type="match status" value="1"/>
</dbReference>
<dbReference type="CDD" id="cd02696">
    <property type="entry name" value="MurNAc-LAA"/>
    <property type="match status" value="1"/>
</dbReference>
<organism evidence="3 4">
    <name type="scientific">Clostridium tarantellae</name>
    <dbReference type="NCBI Taxonomy" id="39493"/>
    <lineage>
        <taxon>Bacteria</taxon>
        <taxon>Bacillati</taxon>
        <taxon>Bacillota</taxon>
        <taxon>Clostridia</taxon>
        <taxon>Eubacteriales</taxon>
        <taxon>Clostridiaceae</taxon>
        <taxon>Clostridium</taxon>
    </lineage>
</organism>
<keyword evidence="1" id="KW-0378">Hydrolase</keyword>
<dbReference type="GO" id="GO:0008745">
    <property type="term" value="F:N-acetylmuramoyl-L-alanine amidase activity"/>
    <property type="evidence" value="ECO:0007669"/>
    <property type="project" value="InterPro"/>
</dbReference>
<dbReference type="Gene3D" id="2.60.40.10">
    <property type="entry name" value="Immunoglobulins"/>
    <property type="match status" value="1"/>
</dbReference>
<keyword evidence="4" id="KW-1185">Reference proteome</keyword>
<dbReference type="GO" id="GO:0030288">
    <property type="term" value="C:outer membrane-bounded periplasmic space"/>
    <property type="evidence" value="ECO:0007669"/>
    <property type="project" value="TreeGrafter"/>
</dbReference>
<evidence type="ECO:0000256" key="1">
    <source>
        <dbReference type="ARBA" id="ARBA00022801"/>
    </source>
</evidence>
<sequence length="838" mass="94446">MNKNLRKISIIAMIIVIFSIIPTKFVHALENKNIDITAKTNVTKEDAKEWAYRENATNSFIDLVDLYWDLYKDHGNINPAIAFIQAGAENNFGNDNNFNEEYKNSSLMNALAEPLFRAEDNREPYRFKSWRDGVIAHLDHLALYAGVKGYPKKANGTTDPNHSKELYGKSSKLSDVLKKWLDDDGYIEFVSERYNNLCEFAKTRKKAKMNLESVAIMGNELNIRGWAIHGVGIEYINVSLDGRDLGQIHTDIERADVARAFPEYRDSNLSGFANNFDIREFTKGNKELKLEVFANDGSKMVQTKTVVIEKKKPRMNLEKAWVNGNTLNIKGWALNGSQVLEIKAYLNDEYVGHANLGIRRPDVNKAFPNYPDGDISGFNGRFEVGYIYPGEKTLKVEVRGGDNTIITRTTKVNLQRKPGKMNLETPKAGVTINNGILDIRGWALYGSEIKDIKIYANDKFLGYAKTEIERPDVNRVFPGYPNGDKSGFTARFNTDEIGYGEKVIKAEVNCFDGTKIIRTAKINLKEKAARINLEYPENNLTSNGVKLKVKGWALNASDIKEVKLYVDNEFLGNATVNQKRDDVARVFSAYKDAKNSGFTGEFNVSKFSAGNHKVKAVAIGKNGTSKFMEKTIKFNKKVIVIDPDYNIKSKNNIDLGEKFIHNGKEYKSSEVNMELAVKLKEQLSNFGYKVLLTQEPSEINNDKTEDDNLNRRRKFTENSKADMFIRIESNGNRDAKVNGVKAYYSTSGKERIESNAVKKSKFSATILSENIANVGGFVNNGIEENNQYLLRVFNIPSISIVPGTLSNAEDAEKITNKNNQIKIATDMAKKINECFTVF</sequence>
<name>A0A6I1MUT2_9CLOT</name>
<evidence type="ECO:0000313" key="4">
    <source>
        <dbReference type="Proteomes" id="UP000430345"/>
    </source>
</evidence>
<feature type="domain" description="MurNAc-LAA" evidence="2">
    <location>
        <begin position="713"/>
        <end position="832"/>
    </location>
</feature>
<dbReference type="InterPro" id="IPR050695">
    <property type="entry name" value="N-acetylmuramoyl_amidase_3"/>
</dbReference>
<dbReference type="EMBL" id="WHJC01000130">
    <property type="protein sequence ID" value="MPQ43969.1"/>
    <property type="molecule type" value="Genomic_DNA"/>
</dbReference>
<comment type="caution">
    <text evidence="3">The sequence shown here is derived from an EMBL/GenBank/DDBJ whole genome shotgun (WGS) entry which is preliminary data.</text>
</comment>
<dbReference type="PANTHER" id="PTHR30404:SF0">
    <property type="entry name" value="N-ACETYLMURAMOYL-L-ALANINE AMIDASE AMIC"/>
    <property type="match status" value="1"/>
</dbReference>